<proteinExistence type="predicted"/>
<dbReference type="Pfam" id="PF03547">
    <property type="entry name" value="Mem_trans"/>
    <property type="match status" value="1"/>
</dbReference>
<keyword evidence="2" id="KW-0813">Transport</keyword>
<keyword evidence="6 7" id="KW-0472">Membrane</keyword>
<feature type="transmembrane region" description="Helical" evidence="7">
    <location>
        <begin position="163"/>
        <end position="182"/>
    </location>
</feature>
<evidence type="ECO:0000313" key="9">
    <source>
        <dbReference type="Proteomes" id="UP000195305"/>
    </source>
</evidence>
<keyword evidence="3" id="KW-1003">Cell membrane</keyword>
<dbReference type="PANTHER" id="PTHR36838">
    <property type="entry name" value="AUXIN EFFLUX CARRIER FAMILY PROTEIN"/>
    <property type="match status" value="1"/>
</dbReference>
<protein>
    <submittedName>
        <fullName evidence="8">Transporter</fullName>
    </submittedName>
</protein>
<comment type="subcellular location">
    <subcellularLocation>
        <location evidence="1">Membrane</location>
        <topology evidence="1">Multi-pass membrane protein</topology>
    </subcellularLocation>
</comment>
<dbReference type="RefSeq" id="WP_087357293.1">
    <property type="nucleotide sequence ID" value="NZ_NFLJ01000006.1"/>
</dbReference>
<evidence type="ECO:0000256" key="5">
    <source>
        <dbReference type="ARBA" id="ARBA00022989"/>
    </source>
</evidence>
<dbReference type="GO" id="GO:0016020">
    <property type="term" value="C:membrane"/>
    <property type="evidence" value="ECO:0007669"/>
    <property type="project" value="UniProtKB-SubCell"/>
</dbReference>
<feature type="transmembrane region" description="Helical" evidence="7">
    <location>
        <begin position="34"/>
        <end position="54"/>
    </location>
</feature>
<feature type="transmembrane region" description="Helical" evidence="7">
    <location>
        <begin position="228"/>
        <end position="248"/>
    </location>
</feature>
<comment type="caution">
    <text evidence="8">The sequence shown here is derived from an EMBL/GenBank/DDBJ whole genome shotgun (WGS) entry which is preliminary data.</text>
</comment>
<dbReference type="Proteomes" id="UP000195305">
    <property type="component" value="Unassembled WGS sequence"/>
</dbReference>
<evidence type="ECO:0000256" key="6">
    <source>
        <dbReference type="ARBA" id="ARBA00023136"/>
    </source>
</evidence>
<evidence type="ECO:0000256" key="2">
    <source>
        <dbReference type="ARBA" id="ARBA00022448"/>
    </source>
</evidence>
<name>A0A1Y4T0P7_9FIRM</name>
<dbReference type="AlphaFoldDB" id="A0A1Y4T0P7"/>
<evidence type="ECO:0000256" key="7">
    <source>
        <dbReference type="SAM" id="Phobius"/>
    </source>
</evidence>
<dbReference type="GO" id="GO:0055085">
    <property type="term" value="P:transmembrane transport"/>
    <property type="evidence" value="ECO:0007669"/>
    <property type="project" value="InterPro"/>
</dbReference>
<feature type="transmembrane region" description="Helical" evidence="7">
    <location>
        <begin position="60"/>
        <end position="80"/>
    </location>
</feature>
<evidence type="ECO:0000256" key="4">
    <source>
        <dbReference type="ARBA" id="ARBA00022692"/>
    </source>
</evidence>
<dbReference type="PANTHER" id="PTHR36838:SF3">
    <property type="entry name" value="TRANSPORTER AUXIN EFFLUX CARRIER EC FAMILY"/>
    <property type="match status" value="1"/>
</dbReference>
<feature type="transmembrane region" description="Helical" evidence="7">
    <location>
        <begin position="254"/>
        <end position="275"/>
    </location>
</feature>
<feature type="transmembrane region" description="Helical" evidence="7">
    <location>
        <begin position="194"/>
        <end position="216"/>
    </location>
</feature>
<dbReference type="EMBL" id="NFLJ01000006">
    <property type="protein sequence ID" value="OUQ35745.1"/>
    <property type="molecule type" value="Genomic_DNA"/>
</dbReference>
<keyword evidence="5 7" id="KW-1133">Transmembrane helix</keyword>
<evidence type="ECO:0000256" key="3">
    <source>
        <dbReference type="ARBA" id="ARBA00022475"/>
    </source>
</evidence>
<keyword evidence="9" id="KW-1185">Reference proteome</keyword>
<feature type="transmembrane region" description="Helical" evidence="7">
    <location>
        <begin position="123"/>
        <end position="142"/>
    </location>
</feature>
<feature type="transmembrane region" description="Helical" evidence="7">
    <location>
        <begin position="287"/>
        <end position="309"/>
    </location>
</feature>
<dbReference type="InterPro" id="IPR004776">
    <property type="entry name" value="Mem_transp_PIN-like"/>
</dbReference>
<feature type="transmembrane region" description="Helical" evidence="7">
    <location>
        <begin position="6"/>
        <end position="22"/>
    </location>
</feature>
<evidence type="ECO:0000256" key="1">
    <source>
        <dbReference type="ARBA" id="ARBA00004141"/>
    </source>
</evidence>
<keyword evidence="4 7" id="KW-0812">Transmembrane</keyword>
<organism evidence="8 9">
    <name type="scientific">Massilimicrobiota timonensis</name>
    <dbReference type="NCBI Taxonomy" id="1776392"/>
    <lineage>
        <taxon>Bacteria</taxon>
        <taxon>Bacillati</taxon>
        <taxon>Bacillota</taxon>
        <taxon>Erysipelotrichia</taxon>
        <taxon>Erysipelotrichales</taxon>
        <taxon>Erysipelotrichaceae</taxon>
        <taxon>Massilimicrobiota</taxon>
    </lineage>
</organism>
<gene>
    <name evidence="8" type="ORF">B5E75_02885</name>
</gene>
<accession>A0A1Y4T0P7</accession>
<dbReference type="OrthoDB" id="2217305at2"/>
<evidence type="ECO:0000313" key="8">
    <source>
        <dbReference type="EMBL" id="OUQ35745.1"/>
    </source>
</evidence>
<sequence length="310" mass="34022">MTALSTLFPVFFMIGLGVFARIKGWITPQQKEGANHIIFNILFPIMIFNVLFTANISVSVIWIVLYVFIAFVLTMVLGKLLSQFTGAKMAHISPYLLTTTEGGNVALPLYTSIVGLSYASNTVIFDIAGSLIAFVVMPIMVAKETSGKTSFKELLKTICTSSFLIAVALGLILNLIGGYTFLQTTPLIDIYTNTINQAAGPIVGMILLIIGFNLKIQKEALPSLIKLLFVRFVLFAGIIAGFFILFPSMMADQIYMIAVLIYFMSPTGFAVPMIISPLNKTEEDEDFQSAFISLYMVITLIVYALIVVLI</sequence>
<reference evidence="8 9" key="1">
    <citation type="journal article" date="2018" name="BMC Genomics">
        <title>Whole genome sequencing and function prediction of 133 gut anaerobes isolated from chicken caecum in pure cultures.</title>
        <authorList>
            <person name="Medvecky M."/>
            <person name="Cejkova D."/>
            <person name="Polansky O."/>
            <person name="Karasova D."/>
            <person name="Kubasova T."/>
            <person name="Cizek A."/>
            <person name="Rychlik I."/>
        </authorList>
    </citation>
    <scope>NUCLEOTIDE SEQUENCE [LARGE SCALE GENOMIC DNA]</scope>
    <source>
        <strain evidence="8 9">An13</strain>
    </source>
</reference>